<dbReference type="GO" id="GO:0006289">
    <property type="term" value="P:nucleotide-excision repair"/>
    <property type="evidence" value="ECO:0007669"/>
    <property type="project" value="TreeGrafter"/>
</dbReference>
<keyword evidence="2" id="KW-0378">Hydrolase</keyword>
<keyword evidence="5" id="KW-0326">Glycosidase</keyword>
<dbReference type="InterPro" id="IPR011257">
    <property type="entry name" value="DNA_glycosylase"/>
</dbReference>
<dbReference type="OrthoDB" id="1936535at2759"/>
<dbReference type="Gene3D" id="1.10.1670.10">
    <property type="entry name" value="Helix-hairpin-Helix base-excision DNA repair enzymes (C-terminal)"/>
    <property type="match status" value="1"/>
</dbReference>
<evidence type="ECO:0000256" key="5">
    <source>
        <dbReference type="ARBA" id="ARBA00023295"/>
    </source>
</evidence>
<keyword evidence="1" id="KW-0227">DNA damage</keyword>
<evidence type="ECO:0000256" key="2">
    <source>
        <dbReference type="ARBA" id="ARBA00022801"/>
    </source>
</evidence>
<comment type="caution">
    <text evidence="6">The sequence shown here is derived from an EMBL/GenBank/DDBJ whole genome shotgun (WGS) entry which is preliminary data.</text>
</comment>
<dbReference type="GO" id="GO:0006285">
    <property type="term" value="P:base-excision repair, AP site formation"/>
    <property type="evidence" value="ECO:0007669"/>
    <property type="project" value="TreeGrafter"/>
</dbReference>
<keyword evidence="3" id="KW-0234">DNA repair</keyword>
<dbReference type="EMBL" id="SZYD01000006">
    <property type="protein sequence ID" value="KAD5960483.1"/>
    <property type="molecule type" value="Genomic_DNA"/>
</dbReference>
<dbReference type="GO" id="GO:0003906">
    <property type="term" value="F:DNA-(apurinic or apyrimidinic site) endonuclease activity"/>
    <property type="evidence" value="ECO:0007669"/>
    <property type="project" value="TreeGrafter"/>
</dbReference>
<dbReference type="GO" id="GO:0005634">
    <property type="term" value="C:nucleus"/>
    <property type="evidence" value="ECO:0007669"/>
    <property type="project" value="TreeGrafter"/>
</dbReference>
<evidence type="ECO:0008006" key="8">
    <source>
        <dbReference type="Google" id="ProtNLM"/>
    </source>
</evidence>
<proteinExistence type="predicted"/>
<evidence type="ECO:0000256" key="1">
    <source>
        <dbReference type="ARBA" id="ARBA00022763"/>
    </source>
</evidence>
<dbReference type="PANTHER" id="PTHR43286:SF1">
    <property type="entry name" value="ENDONUCLEASE III-LIKE PROTEIN 1"/>
    <property type="match status" value="1"/>
</dbReference>
<dbReference type="GO" id="GO:0000703">
    <property type="term" value="F:oxidized pyrimidine nucleobase lesion DNA N-glycosylase activity"/>
    <property type="evidence" value="ECO:0007669"/>
    <property type="project" value="TreeGrafter"/>
</dbReference>
<organism evidence="6 7">
    <name type="scientific">Mikania micrantha</name>
    <name type="common">bitter vine</name>
    <dbReference type="NCBI Taxonomy" id="192012"/>
    <lineage>
        <taxon>Eukaryota</taxon>
        <taxon>Viridiplantae</taxon>
        <taxon>Streptophyta</taxon>
        <taxon>Embryophyta</taxon>
        <taxon>Tracheophyta</taxon>
        <taxon>Spermatophyta</taxon>
        <taxon>Magnoliopsida</taxon>
        <taxon>eudicotyledons</taxon>
        <taxon>Gunneridae</taxon>
        <taxon>Pentapetalae</taxon>
        <taxon>asterids</taxon>
        <taxon>campanulids</taxon>
        <taxon>Asterales</taxon>
        <taxon>Asteraceae</taxon>
        <taxon>Asteroideae</taxon>
        <taxon>Heliantheae alliance</taxon>
        <taxon>Eupatorieae</taxon>
        <taxon>Mikania</taxon>
    </lineage>
</organism>
<dbReference type="AlphaFoldDB" id="A0A5N6P6R8"/>
<keyword evidence="4" id="KW-0456">Lyase</keyword>
<dbReference type="InterPro" id="IPR023170">
    <property type="entry name" value="HhH_base_excis_C"/>
</dbReference>
<evidence type="ECO:0000313" key="6">
    <source>
        <dbReference type="EMBL" id="KAD5960483.1"/>
    </source>
</evidence>
<sequence length="158" mass="17886">MKEPSKLFESMVVVGLHPNCDIQALQRQYFSRRSKVPGRRRSAISGQNHFHVEPNFKPQGISPNMTHLVTNVAWNNVHGICIDTHVHRIYKLPWSGHQDQNTSADERSIANVLPKEELVPINPLLVGLDKPYAPVFNLLTVCVLLVNSAQLHFKKLLP</sequence>
<dbReference type="PANTHER" id="PTHR43286">
    <property type="entry name" value="ENDONUCLEASE III-LIKE PROTEIN 1"/>
    <property type="match status" value="1"/>
</dbReference>
<dbReference type="Proteomes" id="UP000326396">
    <property type="component" value="Linkage Group LG14"/>
</dbReference>
<gene>
    <name evidence="6" type="ORF">E3N88_11955</name>
</gene>
<evidence type="ECO:0000256" key="3">
    <source>
        <dbReference type="ARBA" id="ARBA00023204"/>
    </source>
</evidence>
<dbReference type="GO" id="GO:0016829">
    <property type="term" value="F:lyase activity"/>
    <property type="evidence" value="ECO:0007669"/>
    <property type="project" value="UniProtKB-KW"/>
</dbReference>
<keyword evidence="7" id="KW-1185">Reference proteome</keyword>
<dbReference type="GO" id="GO:0042644">
    <property type="term" value="C:chloroplast nucleoid"/>
    <property type="evidence" value="ECO:0007669"/>
    <property type="project" value="TreeGrafter"/>
</dbReference>
<evidence type="ECO:0000256" key="4">
    <source>
        <dbReference type="ARBA" id="ARBA00023239"/>
    </source>
</evidence>
<name>A0A5N6P6R8_9ASTR</name>
<protein>
    <recommendedName>
        <fullName evidence="8">HhH-GPD domain-containing protein</fullName>
    </recommendedName>
</protein>
<reference evidence="6 7" key="1">
    <citation type="submission" date="2019-05" db="EMBL/GenBank/DDBJ databases">
        <title>Mikania micrantha, genome provides insights into the molecular mechanism of rapid growth.</title>
        <authorList>
            <person name="Liu B."/>
        </authorList>
    </citation>
    <scope>NUCLEOTIDE SEQUENCE [LARGE SCALE GENOMIC DNA]</scope>
    <source>
        <strain evidence="6">NLD-2019</strain>
        <tissue evidence="6">Leaf</tissue>
    </source>
</reference>
<dbReference type="SUPFAM" id="SSF48150">
    <property type="entry name" value="DNA-glycosylase"/>
    <property type="match status" value="1"/>
</dbReference>
<accession>A0A5N6P6R8</accession>
<evidence type="ECO:0000313" key="7">
    <source>
        <dbReference type="Proteomes" id="UP000326396"/>
    </source>
</evidence>